<feature type="transmembrane region" description="Helical" evidence="7">
    <location>
        <begin position="60"/>
        <end position="80"/>
    </location>
</feature>
<dbReference type="EMBL" id="JAEQMY010000117">
    <property type="protein sequence ID" value="MBL0407830.1"/>
    <property type="molecule type" value="Genomic_DNA"/>
</dbReference>
<organism evidence="9 10">
    <name type="scientific">Microvirga aerilata</name>
    <dbReference type="NCBI Taxonomy" id="670292"/>
    <lineage>
        <taxon>Bacteria</taxon>
        <taxon>Pseudomonadati</taxon>
        <taxon>Pseudomonadota</taxon>
        <taxon>Alphaproteobacteria</taxon>
        <taxon>Hyphomicrobiales</taxon>
        <taxon>Methylobacteriaceae</taxon>
        <taxon>Microvirga</taxon>
    </lineage>
</organism>
<dbReference type="AlphaFoldDB" id="A0A936ZHI2"/>
<comment type="similarity">
    <text evidence="2">Belongs to the UPF0410 family.</text>
</comment>
<protein>
    <submittedName>
        <fullName evidence="9">GlsB/YeaQ/YmgE family stress response membrane protein</fullName>
    </submittedName>
</protein>
<evidence type="ECO:0000313" key="10">
    <source>
        <dbReference type="Proteomes" id="UP000605848"/>
    </source>
</evidence>
<comment type="caution">
    <text evidence="9">The sequence shown here is derived from an EMBL/GenBank/DDBJ whole genome shotgun (WGS) entry which is preliminary data.</text>
</comment>
<gene>
    <name evidence="8" type="ORF">JKG68_27855</name>
    <name evidence="9" type="ORF">JKG68_28395</name>
</gene>
<evidence type="ECO:0000256" key="4">
    <source>
        <dbReference type="ARBA" id="ARBA00022692"/>
    </source>
</evidence>
<keyword evidence="10" id="KW-1185">Reference proteome</keyword>
<keyword evidence="4 7" id="KW-0812">Transmembrane</keyword>
<dbReference type="Proteomes" id="UP000605848">
    <property type="component" value="Unassembled WGS sequence"/>
</dbReference>
<evidence type="ECO:0000256" key="6">
    <source>
        <dbReference type="ARBA" id="ARBA00023136"/>
    </source>
</evidence>
<dbReference type="PANTHER" id="PTHR33884:SF7">
    <property type="entry name" value="BSL8023 PROTEIN"/>
    <property type="match status" value="1"/>
</dbReference>
<evidence type="ECO:0000256" key="7">
    <source>
        <dbReference type="SAM" id="Phobius"/>
    </source>
</evidence>
<evidence type="ECO:0000256" key="5">
    <source>
        <dbReference type="ARBA" id="ARBA00022989"/>
    </source>
</evidence>
<evidence type="ECO:0000256" key="2">
    <source>
        <dbReference type="ARBA" id="ARBA00011006"/>
    </source>
</evidence>
<dbReference type="GO" id="GO:0005886">
    <property type="term" value="C:plasma membrane"/>
    <property type="evidence" value="ECO:0007669"/>
    <property type="project" value="UniProtKB-SubCell"/>
</dbReference>
<reference evidence="9" key="1">
    <citation type="submission" date="2021-01" db="EMBL/GenBank/DDBJ databases">
        <title>Microvirga sp.</title>
        <authorList>
            <person name="Kim M.K."/>
        </authorList>
    </citation>
    <scope>NUCLEOTIDE SEQUENCE</scope>
    <source>
        <strain evidence="9">5420S-16</strain>
    </source>
</reference>
<sequence>MSIMWIVVLGSVVGVIARLVTPGRKGPFGFILTGVLGIIGAFAASYLGQEAGWYQAEDSTGLVAAVFGAVALLLIWGFLFRSRRPTSSI</sequence>
<keyword evidence="6 7" id="KW-0472">Membrane</keyword>
<feature type="transmembrane region" description="Helical" evidence="7">
    <location>
        <begin position="6"/>
        <end position="21"/>
    </location>
</feature>
<dbReference type="PANTHER" id="PTHR33884">
    <property type="entry name" value="UPF0410 PROTEIN YMGE"/>
    <property type="match status" value="1"/>
</dbReference>
<dbReference type="InterPro" id="IPR007341">
    <property type="entry name" value="Transgly_assoc"/>
</dbReference>
<dbReference type="Pfam" id="PF04226">
    <property type="entry name" value="Transgly_assoc"/>
    <property type="match status" value="1"/>
</dbReference>
<keyword evidence="5 7" id="KW-1133">Transmembrane helix</keyword>
<feature type="transmembrane region" description="Helical" evidence="7">
    <location>
        <begin position="28"/>
        <end position="48"/>
    </location>
</feature>
<keyword evidence="3" id="KW-1003">Cell membrane</keyword>
<evidence type="ECO:0000256" key="1">
    <source>
        <dbReference type="ARBA" id="ARBA00004651"/>
    </source>
</evidence>
<dbReference type="RefSeq" id="WP_202065227.1">
    <property type="nucleotide sequence ID" value="NZ_JAEQMY010000106.1"/>
</dbReference>
<comment type="subcellular location">
    <subcellularLocation>
        <location evidence="1">Cell membrane</location>
        <topology evidence="1">Multi-pass membrane protein</topology>
    </subcellularLocation>
</comment>
<accession>A0A936ZHI2</accession>
<evidence type="ECO:0000313" key="8">
    <source>
        <dbReference type="EMBL" id="MBL0407727.1"/>
    </source>
</evidence>
<proteinExistence type="inferred from homology"/>
<dbReference type="EMBL" id="JAEQMY010000106">
    <property type="protein sequence ID" value="MBL0407727.1"/>
    <property type="molecule type" value="Genomic_DNA"/>
</dbReference>
<evidence type="ECO:0000313" key="9">
    <source>
        <dbReference type="EMBL" id="MBL0407830.1"/>
    </source>
</evidence>
<name>A0A936ZHI2_9HYPH</name>
<evidence type="ECO:0000256" key="3">
    <source>
        <dbReference type="ARBA" id="ARBA00022475"/>
    </source>
</evidence>